<evidence type="ECO:0000256" key="1">
    <source>
        <dbReference type="ARBA" id="ARBA00023125"/>
    </source>
</evidence>
<evidence type="ECO:0000313" key="4">
    <source>
        <dbReference type="EMBL" id="MBV7390737.1"/>
    </source>
</evidence>
<dbReference type="PROSITE" id="PS50977">
    <property type="entry name" value="HTH_TETR_2"/>
    <property type="match status" value="1"/>
</dbReference>
<comment type="caution">
    <text evidence="4">The sequence shown here is derived from an EMBL/GenBank/DDBJ whole genome shotgun (WGS) entry which is preliminary data.</text>
</comment>
<feature type="DNA-binding region" description="H-T-H motif" evidence="2">
    <location>
        <begin position="25"/>
        <end position="44"/>
    </location>
</feature>
<sequence>MSTKREMIFNTALSMFKSEKYGKVTLDKIAEASDTSVFAIKHNFHDKKELFRLIILLMIEPIEEELSDIYATTMEYSQKLVKAIELINNQLSVIIERNFEDHILSDLASVNQIQEEVEKWVDSVYLRFINLGYNTHDIDKKIQRETILSYIQAAVNIQKNKKFKAESFHFNHQLLHLFLYGLVGIPEIDYQNVDSLQLLEILTEKARREQPSSN</sequence>
<proteinExistence type="predicted"/>
<protein>
    <submittedName>
        <fullName evidence="4">TetR/AcrR family transcriptional regulator</fullName>
    </submittedName>
</protein>
<dbReference type="RefSeq" id="WP_218325793.1">
    <property type="nucleotide sequence ID" value="NZ_JAHUZB010000003.1"/>
</dbReference>
<reference evidence="4 5" key="1">
    <citation type="submission" date="2021-06" db="EMBL/GenBank/DDBJ databases">
        <title>Enterococcus alishanensis sp. nov., a novel lactic acid bacterium isolated from fresh coffee beans.</title>
        <authorList>
            <person name="Chen Y.-S."/>
        </authorList>
    </citation>
    <scope>NUCLEOTIDE SEQUENCE [LARGE SCALE GENOMIC DNA]</scope>
    <source>
        <strain evidence="4 5">ALS3</strain>
    </source>
</reference>
<feature type="domain" description="HTH tetR-type" evidence="3">
    <location>
        <begin position="2"/>
        <end position="62"/>
    </location>
</feature>
<dbReference type="EMBL" id="JAHUZB010000003">
    <property type="protein sequence ID" value="MBV7390737.1"/>
    <property type="molecule type" value="Genomic_DNA"/>
</dbReference>
<evidence type="ECO:0000259" key="3">
    <source>
        <dbReference type="PROSITE" id="PS50977"/>
    </source>
</evidence>
<gene>
    <name evidence="4" type="ORF">KUA55_08605</name>
</gene>
<evidence type="ECO:0000313" key="5">
    <source>
        <dbReference type="Proteomes" id="UP000774130"/>
    </source>
</evidence>
<organism evidence="4 5">
    <name type="scientific">Enterococcus alishanensis</name>
    <dbReference type="NCBI Taxonomy" id="1303817"/>
    <lineage>
        <taxon>Bacteria</taxon>
        <taxon>Bacillati</taxon>
        <taxon>Bacillota</taxon>
        <taxon>Bacilli</taxon>
        <taxon>Lactobacillales</taxon>
        <taxon>Enterococcaceae</taxon>
        <taxon>Enterococcus</taxon>
    </lineage>
</organism>
<keyword evidence="1 2" id="KW-0238">DNA-binding</keyword>
<dbReference type="InterPro" id="IPR001647">
    <property type="entry name" value="HTH_TetR"/>
</dbReference>
<dbReference type="Proteomes" id="UP000774130">
    <property type="component" value="Unassembled WGS sequence"/>
</dbReference>
<accession>A0ABS6TCY1</accession>
<name>A0ABS6TCY1_9ENTE</name>
<keyword evidence="5" id="KW-1185">Reference proteome</keyword>
<evidence type="ECO:0000256" key="2">
    <source>
        <dbReference type="PROSITE-ProRule" id="PRU00335"/>
    </source>
</evidence>